<dbReference type="SUPFAM" id="SSF56672">
    <property type="entry name" value="DNA/RNA polymerases"/>
    <property type="match status" value="1"/>
</dbReference>
<keyword evidence="2" id="KW-0675">Receptor</keyword>
<dbReference type="InterPro" id="IPR043502">
    <property type="entry name" value="DNA/RNA_pol_sf"/>
</dbReference>
<accession>A0AAV3NQT8</accession>
<dbReference type="Proteomes" id="UP001454036">
    <property type="component" value="Unassembled WGS sequence"/>
</dbReference>
<keyword evidence="3" id="KW-1185">Reference proteome</keyword>
<dbReference type="InterPro" id="IPR013103">
    <property type="entry name" value="RVT_2"/>
</dbReference>
<dbReference type="AlphaFoldDB" id="A0AAV3NQT8"/>
<comment type="caution">
    <text evidence="2">The sequence shown here is derived from an EMBL/GenBank/DDBJ whole genome shotgun (WGS) entry which is preliminary data.</text>
</comment>
<proteinExistence type="predicted"/>
<keyword evidence="2" id="KW-0812">Transmembrane</keyword>
<protein>
    <submittedName>
        <fullName evidence="2">Transmembrane signal receptor</fullName>
    </submittedName>
</protein>
<sequence>MQVEIDVLEANHTWQLVDLLTGKKPIGSRWIYKIKCHADGSVEKYKARLVVKGYNQLDVNNVFLHDFLDEQIYMQVPNGYPGQVCKLTRSLYELKQTSRQWNKKFTMQLANYGFKQSYHDNCLLVLKDETRFMVLVVYVDDILLAKAFLEEIKAVKAYLHDKFTIKNIGEPKYFLGIQIVKSEVDWQAYDPNSPLMEDPSDLTLQAYCDADWARCKITRRSITGHSIMLGTSLIS</sequence>
<reference evidence="2 3" key="1">
    <citation type="submission" date="2024-01" db="EMBL/GenBank/DDBJ databases">
        <title>The complete chloroplast genome sequence of Lithospermum erythrorhizon: insights into the phylogenetic relationship among Boraginaceae species and the maternal lineages of purple gromwells.</title>
        <authorList>
            <person name="Okada T."/>
            <person name="Watanabe K."/>
        </authorList>
    </citation>
    <scope>NUCLEOTIDE SEQUENCE [LARGE SCALE GENOMIC DNA]</scope>
</reference>
<evidence type="ECO:0000313" key="2">
    <source>
        <dbReference type="EMBL" id="GAA0140405.1"/>
    </source>
</evidence>
<evidence type="ECO:0000259" key="1">
    <source>
        <dbReference type="Pfam" id="PF07727"/>
    </source>
</evidence>
<dbReference type="Pfam" id="PF07727">
    <property type="entry name" value="RVT_2"/>
    <property type="match status" value="1"/>
</dbReference>
<organism evidence="2 3">
    <name type="scientific">Lithospermum erythrorhizon</name>
    <name type="common">Purple gromwell</name>
    <name type="synonym">Lithospermum officinale var. erythrorhizon</name>
    <dbReference type="NCBI Taxonomy" id="34254"/>
    <lineage>
        <taxon>Eukaryota</taxon>
        <taxon>Viridiplantae</taxon>
        <taxon>Streptophyta</taxon>
        <taxon>Embryophyta</taxon>
        <taxon>Tracheophyta</taxon>
        <taxon>Spermatophyta</taxon>
        <taxon>Magnoliopsida</taxon>
        <taxon>eudicotyledons</taxon>
        <taxon>Gunneridae</taxon>
        <taxon>Pentapetalae</taxon>
        <taxon>asterids</taxon>
        <taxon>lamiids</taxon>
        <taxon>Boraginales</taxon>
        <taxon>Boraginaceae</taxon>
        <taxon>Boraginoideae</taxon>
        <taxon>Lithospermeae</taxon>
        <taxon>Lithospermum</taxon>
    </lineage>
</organism>
<feature type="domain" description="Reverse transcriptase Ty1/copia-type" evidence="1">
    <location>
        <begin position="56"/>
        <end position="181"/>
    </location>
</feature>
<dbReference type="EMBL" id="BAABME010000178">
    <property type="protein sequence ID" value="GAA0140405.1"/>
    <property type="molecule type" value="Genomic_DNA"/>
</dbReference>
<gene>
    <name evidence="2" type="ORF">LIER_01761</name>
</gene>
<keyword evidence="2" id="KW-0472">Membrane</keyword>
<name>A0AAV3NQT8_LITER</name>
<evidence type="ECO:0000313" key="3">
    <source>
        <dbReference type="Proteomes" id="UP001454036"/>
    </source>
</evidence>